<name>A0A7H9AV59_ZYGMR</name>
<dbReference type="InterPro" id="IPR046362">
    <property type="entry name" value="Zw10/DSL1_C_sf"/>
</dbReference>
<dbReference type="InterPro" id="IPR038442">
    <property type="entry name" value="Dsl1_N_sf"/>
</dbReference>
<dbReference type="Pfam" id="PF11989">
    <property type="entry name" value="Dsl1_C"/>
    <property type="match status" value="1"/>
</dbReference>
<gene>
    <name evidence="3" type="ORF">HG535_0A01170</name>
</gene>
<dbReference type="GO" id="GO:0006888">
    <property type="term" value="P:endoplasmic reticulum to Golgi vesicle-mediated transport"/>
    <property type="evidence" value="ECO:0007669"/>
    <property type="project" value="TreeGrafter"/>
</dbReference>
<dbReference type="OrthoDB" id="534815at2759"/>
<dbReference type="RefSeq" id="XP_037141906.1">
    <property type="nucleotide sequence ID" value="XM_037286011.1"/>
</dbReference>
<dbReference type="InterPro" id="IPR021876">
    <property type="entry name" value="Dsl1_C"/>
</dbReference>
<keyword evidence="4" id="KW-1185">Reference proteome</keyword>
<dbReference type="EMBL" id="CP058604">
    <property type="protein sequence ID" value="QLG70178.1"/>
    <property type="molecule type" value="Genomic_DNA"/>
</dbReference>
<evidence type="ECO:0000313" key="3">
    <source>
        <dbReference type="EMBL" id="QLG70178.1"/>
    </source>
</evidence>
<dbReference type="GO" id="GO:0007094">
    <property type="term" value="P:mitotic spindle assembly checkpoint signaling"/>
    <property type="evidence" value="ECO:0007669"/>
    <property type="project" value="TreeGrafter"/>
</dbReference>
<dbReference type="Gene3D" id="1.20.58.2230">
    <property type="entry name" value="Retrograde transport protein Dsl1, N-terminal domain"/>
    <property type="match status" value="1"/>
</dbReference>
<evidence type="ECO:0000259" key="2">
    <source>
        <dbReference type="Pfam" id="PF11989"/>
    </source>
</evidence>
<evidence type="ECO:0008006" key="5">
    <source>
        <dbReference type="Google" id="ProtNLM"/>
    </source>
</evidence>
<sequence length="758" mass="87746">MEGVVQIIRDPVRNLLGDNDKLLRELKNDKLLEEYLNSNRENGHNSSDILSREQELSKELHELSRLRSIPGLVLEIETNLELQEFENCYQSLKTLRKKLYENEFILNKSFGLQQSVSRFVDGLHVKFVHQVHEVCKAFWKVQDDSIALHKRIKWGKDDVEIEYSAFIESVATLFFPEGLVDSKHWIIDDMLLADLQENVRATLKSIFNDHIHLDVIVEKMKSLIFVGKKEIAFSDDKDFLILKGVYIGNEETTAGTLSNFESILLFLDHTSPPGAKSVLVRRLCPVLANDLLKVIKKNASGVFGPQESSVKKKALRVNCLLEKLLNSQEDMSKAIASEIERLLTSEELYVHLQLEKIFQEQLQELRMLFEDENKNLVRVEPKLVTYQTGSSRNSMAADGMTNKNLKDDETEDWGWEADDGWDDQIDVSVEGDNVSRISKKSRNTEKTDDLGAVEDNADTEGVEDGWDDAWNVDFDVEDERKSMKSVETKSSFKVTSLSKKYMASIRVFSQRWKEKCGGSFDEPYYRYKLNVLQTAYMGMCIPYFGDDWCQLSRDLSYIHSADRSFSRLYELALNYLDFNIRTREKICDTYVSQQLEEFEQNESNPSWDTTITELLPFIHNEVIGPFSQLNNGVAQECITKFLKFLYQNCIAGKILTWNIISEKNSENLSEFISLIFAKTEVTILPHSKEMSELREKFSFIGTFLPLHLKDIMELFYHGDFYLFTTDEIIQWIVLLFAETPLRRNAIDDIREIRNVELE</sequence>
<dbReference type="GO" id="GO:1990423">
    <property type="term" value="C:RZZ complex"/>
    <property type="evidence" value="ECO:0007669"/>
    <property type="project" value="TreeGrafter"/>
</dbReference>
<dbReference type="Gene3D" id="1.20.58.1440">
    <property type="match status" value="1"/>
</dbReference>
<reference evidence="3 4" key="1">
    <citation type="submission" date="2020-07" db="EMBL/GenBank/DDBJ databases">
        <title>The yeast mating-type switching endonuclease HO is a domesticated member of an unorthodox homing genetic element family.</title>
        <authorList>
            <person name="Coughlan A.Y."/>
            <person name="Lombardi L."/>
            <person name="Braun-Galleani S."/>
            <person name="Martos A.R."/>
            <person name="Galeote V."/>
            <person name="Bigey F."/>
            <person name="Dequin S."/>
            <person name="Byrne K.P."/>
            <person name="Wolfe K.H."/>
        </authorList>
    </citation>
    <scope>NUCLEOTIDE SEQUENCE [LARGE SCALE GENOMIC DNA]</scope>
    <source>
        <strain evidence="3 4">NRRL Y-6702</strain>
    </source>
</reference>
<evidence type="ECO:0000259" key="1">
    <source>
        <dbReference type="Pfam" id="PF11988"/>
    </source>
</evidence>
<dbReference type="PANTHER" id="PTHR12205">
    <property type="entry name" value="CENTROMERE/KINETOCHORE PROTEIN ZW10"/>
    <property type="match status" value="1"/>
</dbReference>
<dbReference type="GeneID" id="59233814"/>
<dbReference type="Gene3D" id="1.10.357.150">
    <property type="match status" value="1"/>
</dbReference>
<feature type="domain" description="Retrograde transport protein Dsl1 C-terminal" evidence="2">
    <location>
        <begin position="566"/>
        <end position="756"/>
    </location>
</feature>
<feature type="domain" description="Retrograde transport protein Dsl1 N-terminal" evidence="1">
    <location>
        <begin position="16"/>
        <end position="366"/>
    </location>
</feature>
<protein>
    <recommendedName>
        <fullName evidence="5">Retrograde transport protein Dsl1 C-terminal domain-containing protein</fullName>
    </recommendedName>
</protein>
<dbReference type="InterPro" id="IPR021875">
    <property type="entry name" value="Dsl1_N_dom"/>
</dbReference>
<proteinExistence type="predicted"/>
<dbReference type="AlphaFoldDB" id="A0A7H9AV59"/>
<dbReference type="Gene3D" id="1.10.287.3290">
    <property type="match status" value="1"/>
</dbReference>
<organism evidence="3 4">
    <name type="scientific">Zygotorulaspora mrakii</name>
    <name type="common">Zygosaccharomyces mrakii</name>
    <dbReference type="NCBI Taxonomy" id="42260"/>
    <lineage>
        <taxon>Eukaryota</taxon>
        <taxon>Fungi</taxon>
        <taxon>Dikarya</taxon>
        <taxon>Ascomycota</taxon>
        <taxon>Saccharomycotina</taxon>
        <taxon>Saccharomycetes</taxon>
        <taxon>Saccharomycetales</taxon>
        <taxon>Saccharomycetaceae</taxon>
        <taxon>Zygotorulaspora</taxon>
    </lineage>
</organism>
<dbReference type="Pfam" id="PF11988">
    <property type="entry name" value="Dsl1_N"/>
    <property type="match status" value="1"/>
</dbReference>
<dbReference type="KEGG" id="zmk:HG535_0A01170"/>
<evidence type="ECO:0000313" key="4">
    <source>
        <dbReference type="Proteomes" id="UP000509704"/>
    </source>
</evidence>
<dbReference type="PANTHER" id="PTHR12205:SF0">
    <property type="entry name" value="CENTROMERE_KINETOCHORE PROTEIN ZW10 HOMOLOG"/>
    <property type="match status" value="1"/>
</dbReference>
<dbReference type="GO" id="GO:0005737">
    <property type="term" value="C:cytoplasm"/>
    <property type="evidence" value="ECO:0007669"/>
    <property type="project" value="GOC"/>
</dbReference>
<dbReference type="Proteomes" id="UP000509704">
    <property type="component" value="Chromosome 1"/>
</dbReference>
<accession>A0A7H9AV59</accession>